<gene>
    <name evidence="2" type="ORF">BO71DRAFT_445057</name>
</gene>
<dbReference type="AlphaFoldDB" id="A0A319CW62"/>
<protein>
    <submittedName>
        <fullName evidence="2">Uncharacterized protein</fullName>
    </submittedName>
</protein>
<reference evidence="2 3" key="1">
    <citation type="submission" date="2018-02" db="EMBL/GenBank/DDBJ databases">
        <title>The genomes of Aspergillus section Nigri reveals drivers in fungal speciation.</title>
        <authorList>
            <consortium name="DOE Joint Genome Institute"/>
            <person name="Vesth T.C."/>
            <person name="Nybo J."/>
            <person name="Theobald S."/>
            <person name="Brandl J."/>
            <person name="Frisvad J.C."/>
            <person name="Nielsen K.F."/>
            <person name="Lyhne E.K."/>
            <person name="Kogle M.E."/>
            <person name="Kuo A."/>
            <person name="Riley R."/>
            <person name="Clum A."/>
            <person name="Nolan M."/>
            <person name="Lipzen A."/>
            <person name="Salamov A."/>
            <person name="Henrissat B."/>
            <person name="Wiebenga A."/>
            <person name="De vries R.P."/>
            <person name="Grigoriev I.V."/>
            <person name="Mortensen U.H."/>
            <person name="Andersen M.R."/>
            <person name="Baker S.E."/>
        </authorList>
    </citation>
    <scope>NUCLEOTIDE SEQUENCE [LARGE SCALE GENOMIC DNA]</scope>
    <source>
        <strain evidence="2 3">CBS 707.79</strain>
    </source>
</reference>
<dbReference type="VEuPathDB" id="FungiDB:BO71DRAFT_445057"/>
<dbReference type="OrthoDB" id="4223951at2759"/>
<keyword evidence="1" id="KW-0175">Coiled coil</keyword>
<evidence type="ECO:0000256" key="1">
    <source>
        <dbReference type="SAM" id="Coils"/>
    </source>
</evidence>
<sequence length="527" mass="59274">MNSLRTRAAALARVPPRAGGFPPRSWPSSRCIATKVCPRRPEARAQPRGWTPGLQRHYGIEWEGIKEVGSIKDVDEVDAALLDMITQGSEAAAAIQRQNTNIQVGSELMIQAVYNSILDLTLRLVRQSYPGGLEALVRASRDAVYVFPPEMDDCVAQLARGLQESDHGDIRQASLTETVDITDKLFHLIETAHTDLGADLDAHHETINEQVHKMHTLMKRAERSSTYLDMSISDKRREIATDTATKDLEQKDVTKLRDEIANLNAELIALRSERSKLELPRDFWEGLAWGVGVGAAVAAVQRNKLSGSITSNEAKVSEERKLQQTHEERLIKAFSRLKAADVTMKDLQKHTDSIHDHVQQLKEALASSEKAMAFVVTRKDALSRIRTDLVRMRGFATSYNAHRYDAEASSRFLAEAIVDIFDATPQWPGTAVPVLLSVMLLRWPPSLIESNPLGFEDDENGVHEKFVRVVEKAVENHRAIRNTSAGRLDRYLRDVELDWEKTYAEWHELIRASEDKGFRPAPVVMQW</sequence>
<evidence type="ECO:0000313" key="2">
    <source>
        <dbReference type="EMBL" id="PYH88721.1"/>
    </source>
</evidence>
<feature type="coiled-coil region" evidence="1">
    <location>
        <begin position="246"/>
        <end position="273"/>
    </location>
</feature>
<keyword evidence="3" id="KW-1185">Reference proteome</keyword>
<dbReference type="Gene3D" id="1.20.1170.10">
    <property type="match status" value="1"/>
</dbReference>
<proteinExistence type="predicted"/>
<accession>A0A319CW62</accession>
<dbReference type="Proteomes" id="UP000247810">
    <property type="component" value="Unassembled WGS sequence"/>
</dbReference>
<evidence type="ECO:0000313" key="3">
    <source>
        <dbReference type="Proteomes" id="UP000247810"/>
    </source>
</evidence>
<dbReference type="EMBL" id="KZ826071">
    <property type="protein sequence ID" value="PYH88721.1"/>
    <property type="molecule type" value="Genomic_DNA"/>
</dbReference>
<name>A0A319CW62_9EURO</name>
<organism evidence="2 3">
    <name type="scientific">Aspergillus ellipticus CBS 707.79</name>
    <dbReference type="NCBI Taxonomy" id="1448320"/>
    <lineage>
        <taxon>Eukaryota</taxon>
        <taxon>Fungi</taxon>
        <taxon>Dikarya</taxon>
        <taxon>Ascomycota</taxon>
        <taxon>Pezizomycotina</taxon>
        <taxon>Eurotiomycetes</taxon>
        <taxon>Eurotiomycetidae</taxon>
        <taxon>Eurotiales</taxon>
        <taxon>Aspergillaceae</taxon>
        <taxon>Aspergillus</taxon>
        <taxon>Aspergillus subgen. Circumdati</taxon>
    </lineage>
</organism>